<comment type="caution">
    <text evidence="2">The sequence shown here is derived from an EMBL/GenBank/DDBJ whole genome shotgun (WGS) entry which is preliminary data.</text>
</comment>
<feature type="domain" description="Rhodanese" evidence="1">
    <location>
        <begin position="21"/>
        <end position="124"/>
    </location>
</feature>
<dbReference type="SMART" id="SM00450">
    <property type="entry name" value="RHOD"/>
    <property type="match status" value="1"/>
</dbReference>
<dbReference type="PROSITE" id="PS50206">
    <property type="entry name" value="RHODANESE_3"/>
    <property type="match status" value="1"/>
</dbReference>
<dbReference type="Gene3D" id="3.40.250.10">
    <property type="entry name" value="Rhodanese-like domain"/>
    <property type="match status" value="1"/>
</dbReference>
<dbReference type="InterPro" id="IPR036873">
    <property type="entry name" value="Rhodanese-like_dom_sf"/>
</dbReference>
<evidence type="ECO:0000313" key="2">
    <source>
        <dbReference type="EMBL" id="KAK7792879.1"/>
    </source>
</evidence>
<dbReference type="EMBL" id="JAZDUA010000416">
    <property type="protein sequence ID" value="KAK7792879.1"/>
    <property type="molecule type" value="Genomic_DNA"/>
</dbReference>
<evidence type="ECO:0000259" key="1">
    <source>
        <dbReference type="PROSITE" id="PS50206"/>
    </source>
</evidence>
<dbReference type="Pfam" id="PF00581">
    <property type="entry name" value="Rhodanese"/>
    <property type="match status" value="1"/>
</dbReference>
<proteinExistence type="predicted"/>
<dbReference type="AlphaFoldDB" id="A0AAN9Z2Q0"/>
<accession>A0AAN9Z2Q0</accession>
<reference evidence="2 3" key="1">
    <citation type="submission" date="2024-03" db="EMBL/GenBank/DDBJ databases">
        <title>The genome assembly and annotation of the cricket Gryllus longicercus Weissman &amp; Gray.</title>
        <authorList>
            <person name="Szrajer S."/>
            <person name="Gray D."/>
            <person name="Ylla G."/>
        </authorList>
    </citation>
    <scope>NUCLEOTIDE SEQUENCE [LARGE SCALE GENOMIC DNA]</scope>
    <source>
        <strain evidence="2">DAG 2021-001</strain>
        <tissue evidence="2">Whole body minus gut</tissue>
    </source>
</reference>
<evidence type="ECO:0000313" key="3">
    <source>
        <dbReference type="Proteomes" id="UP001378592"/>
    </source>
</evidence>
<dbReference type="SUPFAM" id="SSF52821">
    <property type="entry name" value="Rhodanese/Cell cycle control phosphatase"/>
    <property type="match status" value="1"/>
</dbReference>
<organism evidence="2 3">
    <name type="scientific">Gryllus longicercus</name>
    <dbReference type="NCBI Taxonomy" id="2509291"/>
    <lineage>
        <taxon>Eukaryota</taxon>
        <taxon>Metazoa</taxon>
        <taxon>Ecdysozoa</taxon>
        <taxon>Arthropoda</taxon>
        <taxon>Hexapoda</taxon>
        <taxon>Insecta</taxon>
        <taxon>Pterygota</taxon>
        <taxon>Neoptera</taxon>
        <taxon>Polyneoptera</taxon>
        <taxon>Orthoptera</taxon>
        <taxon>Ensifera</taxon>
        <taxon>Gryllidea</taxon>
        <taxon>Grylloidea</taxon>
        <taxon>Gryllidae</taxon>
        <taxon>Gryllinae</taxon>
        <taxon>Gryllus</taxon>
    </lineage>
</organism>
<dbReference type="PANTHER" id="PTHR44086">
    <property type="entry name" value="THIOSULFATE SULFURTRANSFERASE RDL2, MITOCHONDRIAL-RELATED"/>
    <property type="match status" value="1"/>
</dbReference>
<keyword evidence="3" id="KW-1185">Reference proteome</keyword>
<gene>
    <name evidence="2" type="ORF">R5R35_000432</name>
</gene>
<sequence>MTESVTSDMLLNYEDIVRLTGEKSIILIDVRQPHELQETGVLPTSINIPLNNLKTALESLSSEEFQKKYGIPLPDKNAPLVFTCRSGNRSMKALLTALELGFKDAKHYAGGYLDWEKNKGLSEKKEKH</sequence>
<protein>
    <recommendedName>
        <fullName evidence="1">Rhodanese domain-containing protein</fullName>
    </recommendedName>
</protein>
<dbReference type="PANTHER" id="PTHR44086:SF10">
    <property type="entry name" value="THIOSULFATE SULFURTRANSFERASE_RHODANESE-LIKE DOMAIN-CONTAINING PROTEIN 3"/>
    <property type="match status" value="1"/>
</dbReference>
<dbReference type="Proteomes" id="UP001378592">
    <property type="component" value="Unassembled WGS sequence"/>
</dbReference>
<dbReference type="InterPro" id="IPR001763">
    <property type="entry name" value="Rhodanese-like_dom"/>
</dbReference>
<name>A0AAN9Z2Q0_9ORTH</name>